<reference evidence="1 2" key="1">
    <citation type="journal article" date="2021" name="Nat. Plants">
        <title>The Taxus genome provides insights into paclitaxel biosynthesis.</title>
        <authorList>
            <person name="Xiong X."/>
            <person name="Gou J."/>
            <person name="Liao Q."/>
            <person name="Li Y."/>
            <person name="Zhou Q."/>
            <person name="Bi G."/>
            <person name="Li C."/>
            <person name="Du R."/>
            <person name="Wang X."/>
            <person name="Sun T."/>
            <person name="Guo L."/>
            <person name="Liang H."/>
            <person name="Lu P."/>
            <person name="Wu Y."/>
            <person name="Zhang Z."/>
            <person name="Ro D.K."/>
            <person name="Shang Y."/>
            <person name="Huang S."/>
            <person name="Yan J."/>
        </authorList>
    </citation>
    <scope>NUCLEOTIDE SEQUENCE [LARGE SCALE GENOMIC DNA]</scope>
    <source>
        <strain evidence="1">Ta-2019</strain>
    </source>
</reference>
<dbReference type="Proteomes" id="UP000824469">
    <property type="component" value="Unassembled WGS sequence"/>
</dbReference>
<dbReference type="EMBL" id="JAHRHJ020000001">
    <property type="protein sequence ID" value="KAH9328476.1"/>
    <property type="molecule type" value="Genomic_DNA"/>
</dbReference>
<protein>
    <submittedName>
        <fullName evidence="1">Uncharacterized protein</fullName>
    </submittedName>
</protein>
<organism evidence="1 2">
    <name type="scientific">Taxus chinensis</name>
    <name type="common">Chinese yew</name>
    <name type="synonym">Taxus wallichiana var. chinensis</name>
    <dbReference type="NCBI Taxonomy" id="29808"/>
    <lineage>
        <taxon>Eukaryota</taxon>
        <taxon>Viridiplantae</taxon>
        <taxon>Streptophyta</taxon>
        <taxon>Embryophyta</taxon>
        <taxon>Tracheophyta</taxon>
        <taxon>Spermatophyta</taxon>
        <taxon>Pinopsida</taxon>
        <taxon>Pinidae</taxon>
        <taxon>Conifers II</taxon>
        <taxon>Cupressales</taxon>
        <taxon>Taxaceae</taxon>
        <taxon>Taxus</taxon>
    </lineage>
</organism>
<proteinExistence type="predicted"/>
<feature type="non-terminal residue" evidence="1">
    <location>
        <position position="1"/>
    </location>
</feature>
<gene>
    <name evidence="1" type="ORF">KI387_000584</name>
</gene>
<evidence type="ECO:0000313" key="2">
    <source>
        <dbReference type="Proteomes" id="UP000824469"/>
    </source>
</evidence>
<dbReference type="AlphaFoldDB" id="A0AA38LLS6"/>
<accession>A0AA38LLS6</accession>
<name>A0AA38LLS6_TAXCH</name>
<keyword evidence="2" id="KW-1185">Reference proteome</keyword>
<sequence length="89" mass="10381">MQNYPSSSYGRGRGFRPRHFPFLFPEEEEQLDTTSVTKAPTCTTETWLHIKALVQEEESASNHDNTEEAVEWLIMEKAYDQYDAEHQAE</sequence>
<evidence type="ECO:0000313" key="1">
    <source>
        <dbReference type="EMBL" id="KAH9328476.1"/>
    </source>
</evidence>
<comment type="caution">
    <text evidence="1">The sequence shown here is derived from an EMBL/GenBank/DDBJ whole genome shotgun (WGS) entry which is preliminary data.</text>
</comment>